<dbReference type="SUPFAM" id="SSF55961">
    <property type="entry name" value="Bet v1-like"/>
    <property type="match status" value="1"/>
</dbReference>
<dbReference type="STRING" id="1844.UG56_007160"/>
<dbReference type="OrthoDB" id="3697643at2"/>
<name>A0A1J4N7J4_9ACTN</name>
<keyword evidence="2" id="KW-1185">Reference proteome</keyword>
<dbReference type="Gene3D" id="3.30.530.20">
    <property type="match status" value="1"/>
</dbReference>
<dbReference type="RefSeq" id="WP_045548613.1">
    <property type="nucleotide sequence ID" value="NZ_JZDQ02000008.1"/>
</dbReference>
<dbReference type="Proteomes" id="UP000033772">
    <property type="component" value="Unassembled WGS sequence"/>
</dbReference>
<reference evidence="1" key="1">
    <citation type="submission" date="2016-10" db="EMBL/GenBank/DDBJ databases">
        <title>Draft Genome Sequence of Nocardioides luteus Strain BAFB, an Alkane-Degrading Bacterium Isolated from JP-7 Polluted Soil.</title>
        <authorList>
            <person name="Brown L."/>
            <person name="Ruiz O.N."/>
            <person name="Gunasekera T."/>
        </authorList>
    </citation>
    <scope>NUCLEOTIDE SEQUENCE [LARGE SCALE GENOMIC DNA]</scope>
    <source>
        <strain evidence="1">BAFB</strain>
    </source>
</reference>
<sequence>MIEASRTLSVNDGGQLPHLSLDDMWEGLLEKARNPIPYVKAISDCTIIEKFDGGLVREVALHGEVARELVTFYPKQLVHFVRMRGIPGTIDNELSRSDDGDLLLTFRFRLVVPGAEAGSDQERKFADAMVEDYLDAVRTTIAACRDRLLARAGQ</sequence>
<evidence type="ECO:0000313" key="1">
    <source>
        <dbReference type="EMBL" id="OIJ27462.1"/>
    </source>
</evidence>
<evidence type="ECO:0008006" key="3">
    <source>
        <dbReference type="Google" id="ProtNLM"/>
    </source>
</evidence>
<protein>
    <recommendedName>
        <fullName evidence="3">DUF1857 domain-containing protein</fullName>
    </recommendedName>
</protein>
<evidence type="ECO:0000313" key="2">
    <source>
        <dbReference type="Proteomes" id="UP000033772"/>
    </source>
</evidence>
<dbReference type="EMBL" id="JZDQ02000008">
    <property type="protein sequence ID" value="OIJ27462.1"/>
    <property type="molecule type" value="Genomic_DNA"/>
</dbReference>
<dbReference type="InterPro" id="IPR015075">
    <property type="entry name" value="AtaL"/>
</dbReference>
<organism evidence="1 2">
    <name type="scientific">Nocardioides luteus</name>
    <dbReference type="NCBI Taxonomy" id="1844"/>
    <lineage>
        <taxon>Bacteria</taxon>
        <taxon>Bacillati</taxon>
        <taxon>Actinomycetota</taxon>
        <taxon>Actinomycetes</taxon>
        <taxon>Propionibacteriales</taxon>
        <taxon>Nocardioidaceae</taxon>
        <taxon>Nocardioides</taxon>
    </lineage>
</organism>
<accession>A0A1J4N7J4</accession>
<proteinExistence type="predicted"/>
<dbReference type="InterPro" id="IPR023393">
    <property type="entry name" value="START-like_dom_sf"/>
</dbReference>
<dbReference type="AlphaFoldDB" id="A0A1J4N7J4"/>
<comment type="caution">
    <text evidence="1">The sequence shown here is derived from an EMBL/GenBank/DDBJ whole genome shotgun (WGS) entry which is preliminary data.</text>
</comment>
<gene>
    <name evidence="1" type="ORF">UG56_007160</name>
</gene>
<dbReference type="Pfam" id="PF08982">
    <property type="entry name" value="AtaL"/>
    <property type="match status" value="1"/>
</dbReference>